<dbReference type="PANTHER" id="PTHR46825:SF7">
    <property type="entry name" value="D-ALANYL-D-ALANINE CARBOXYPEPTIDASE"/>
    <property type="match status" value="1"/>
</dbReference>
<organism evidence="2 3">
    <name type="scientific">Aquimarina algiphila</name>
    <dbReference type="NCBI Taxonomy" id="2047982"/>
    <lineage>
        <taxon>Bacteria</taxon>
        <taxon>Pseudomonadati</taxon>
        <taxon>Bacteroidota</taxon>
        <taxon>Flavobacteriia</taxon>
        <taxon>Flavobacteriales</taxon>
        <taxon>Flavobacteriaceae</taxon>
        <taxon>Aquimarina</taxon>
    </lineage>
</organism>
<dbReference type="InterPro" id="IPR012338">
    <property type="entry name" value="Beta-lactam/transpept-like"/>
</dbReference>
<feature type="domain" description="Beta-lactamase-related" evidence="1">
    <location>
        <begin position="42"/>
        <end position="324"/>
    </location>
</feature>
<name>A0A554VHY6_9FLAO</name>
<gene>
    <name evidence="2" type="ORF">FOF46_16625</name>
</gene>
<dbReference type="SUPFAM" id="SSF56601">
    <property type="entry name" value="beta-lactamase/transpeptidase-like"/>
    <property type="match status" value="1"/>
</dbReference>
<dbReference type="PANTHER" id="PTHR46825">
    <property type="entry name" value="D-ALANYL-D-ALANINE-CARBOXYPEPTIDASE/ENDOPEPTIDASE AMPH"/>
    <property type="match status" value="1"/>
</dbReference>
<evidence type="ECO:0000313" key="3">
    <source>
        <dbReference type="Proteomes" id="UP000318833"/>
    </source>
</evidence>
<dbReference type="Pfam" id="PF00144">
    <property type="entry name" value="Beta-lactamase"/>
    <property type="match status" value="1"/>
</dbReference>
<reference evidence="2 3" key="1">
    <citation type="submission" date="2019-07" db="EMBL/GenBank/DDBJ databases">
        <title>The draft genome sequence of Aquimarina algiphila M91.</title>
        <authorList>
            <person name="Meng X."/>
        </authorList>
    </citation>
    <scope>NUCLEOTIDE SEQUENCE [LARGE SCALE GENOMIC DNA]</scope>
    <source>
        <strain evidence="2 3">M91</strain>
    </source>
</reference>
<evidence type="ECO:0000259" key="1">
    <source>
        <dbReference type="Pfam" id="PF00144"/>
    </source>
</evidence>
<protein>
    <submittedName>
        <fullName evidence="2">Beta-lactamase family protein</fullName>
    </submittedName>
</protein>
<dbReference type="Gene3D" id="3.40.710.10">
    <property type="entry name" value="DD-peptidase/beta-lactamase superfamily"/>
    <property type="match status" value="1"/>
</dbReference>
<dbReference type="EMBL" id="VLNR01000036">
    <property type="protein sequence ID" value="TSE07147.1"/>
    <property type="molecule type" value="Genomic_DNA"/>
</dbReference>
<dbReference type="InterPro" id="IPR001466">
    <property type="entry name" value="Beta-lactam-related"/>
</dbReference>
<proteinExistence type="predicted"/>
<dbReference type="RefSeq" id="WP_143917234.1">
    <property type="nucleotide sequence ID" value="NZ_CANMIK010000003.1"/>
</dbReference>
<comment type="caution">
    <text evidence="2">The sequence shown here is derived from an EMBL/GenBank/DDBJ whole genome shotgun (WGS) entry which is preliminary data.</text>
</comment>
<dbReference type="AlphaFoldDB" id="A0A554VHY6"/>
<dbReference type="OrthoDB" id="9793489at2"/>
<sequence length="438" mass="49933">MIKKILIIAFLISYTINAQKINKAKLDSLFSVIDHKNKGMGSVSVLENGIEIYQHTMGYADLKNKVKASHNTKYRIGSITKTFTATIIMQLIEEKKLSLVTFLSDYFPKIPNADKITIKHLLKHRSGLYNITNDKDFRKWMVVPNTRQQMLDRIEKKEIQFKPDEKGKYSNTNYVLLSYIAEDIEGKSYAEILKSRIIIPCHLKNTYYGSKINSKENEALSYHMDEEWVLQPETDMSVPIGAGAIVSTSKDVAIFYHNLFSDKLVSKESLLKMKDLEDSYGMGLVQFPYDHKENFGHSGGIDGFQSVAIYVPEDKLSISYLSNGVILGFTEILVGVANIYYDLEYKLPEFKPALHLKTEELDAYLGVYKGEEPPFEITMTKEDATLIVSAKNGPTFPVESHEKNKFQSNRAGVHIEFFPEQNKMILQLGGKKAEFKRK</sequence>
<evidence type="ECO:0000313" key="2">
    <source>
        <dbReference type="EMBL" id="TSE07147.1"/>
    </source>
</evidence>
<accession>A0A554VHY6</accession>
<dbReference type="InterPro" id="IPR050491">
    <property type="entry name" value="AmpC-like"/>
</dbReference>
<dbReference type="Proteomes" id="UP000318833">
    <property type="component" value="Unassembled WGS sequence"/>
</dbReference>
<keyword evidence="3" id="KW-1185">Reference proteome</keyword>